<sequence length="291" mass="31192">EAMTGYTPGEQPQGDSGAVKLNTNENPYPPSPRALEVLRRTDWSLLQKYPDPMANKVRDIVARRFGLRREQVLCANGSDELLRMAVTACVGEGETIAYATPTYSLYPVLTEIQGARAVEVERPEDFSLPAEALLETGARLLFICNPNAPTGTWTEPDAIAALADGFKGVVVVDEAYADFGPGSGLAVLKDKPNVLVLRTLSKSHSLAGLRFGYAVGPEDLIAGLVKVKDSYNCDAVSIEVAAAALEDEAWMQANVEKVRSERARLSEGLARLGFAVLPSEANFVLAAVPDG</sequence>
<dbReference type="InterPro" id="IPR015424">
    <property type="entry name" value="PyrdxlP-dep_Trfase"/>
</dbReference>
<comment type="pathway">
    <text evidence="7">Amino-acid biosynthesis.</text>
</comment>
<dbReference type="InterPro" id="IPR004839">
    <property type="entry name" value="Aminotransferase_I/II_large"/>
</dbReference>
<keyword evidence="4" id="KW-0808">Transferase</keyword>
<dbReference type="InterPro" id="IPR015421">
    <property type="entry name" value="PyrdxlP-dep_Trfase_major"/>
</dbReference>
<dbReference type="EMBL" id="BARU01018850">
    <property type="protein sequence ID" value="GAH60705.1"/>
    <property type="molecule type" value="Genomic_DNA"/>
</dbReference>
<dbReference type="Pfam" id="PF00155">
    <property type="entry name" value="Aminotran_1_2"/>
    <property type="match status" value="1"/>
</dbReference>
<evidence type="ECO:0000313" key="10">
    <source>
        <dbReference type="EMBL" id="GAH60705.1"/>
    </source>
</evidence>
<feature type="region of interest" description="Disordered" evidence="8">
    <location>
        <begin position="1"/>
        <end position="30"/>
    </location>
</feature>
<evidence type="ECO:0000256" key="3">
    <source>
        <dbReference type="ARBA" id="ARBA00022605"/>
    </source>
</evidence>
<evidence type="ECO:0000256" key="7">
    <source>
        <dbReference type="ARBA" id="ARBA00029440"/>
    </source>
</evidence>
<evidence type="ECO:0000256" key="4">
    <source>
        <dbReference type="ARBA" id="ARBA00022679"/>
    </source>
</evidence>
<dbReference type="InterPro" id="IPR015422">
    <property type="entry name" value="PyrdxlP-dep_Trfase_small"/>
</dbReference>
<dbReference type="GO" id="GO:0000105">
    <property type="term" value="P:L-histidine biosynthetic process"/>
    <property type="evidence" value="ECO:0007669"/>
    <property type="project" value="UniProtKB-KW"/>
</dbReference>
<organism evidence="10">
    <name type="scientific">marine sediment metagenome</name>
    <dbReference type="NCBI Taxonomy" id="412755"/>
    <lineage>
        <taxon>unclassified sequences</taxon>
        <taxon>metagenomes</taxon>
        <taxon>ecological metagenomes</taxon>
    </lineage>
</organism>
<keyword evidence="6" id="KW-0368">Histidine biosynthesis</keyword>
<keyword evidence="2" id="KW-0032">Aminotransferase</keyword>
<dbReference type="AlphaFoldDB" id="X1HUG1"/>
<name>X1HUG1_9ZZZZ</name>
<evidence type="ECO:0000259" key="9">
    <source>
        <dbReference type="Pfam" id="PF00155"/>
    </source>
</evidence>
<dbReference type="InterPro" id="IPR005861">
    <property type="entry name" value="HisP_aminotrans"/>
</dbReference>
<evidence type="ECO:0000256" key="6">
    <source>
        <dbReference type="ARBA" id="ARBA00023102"/>
    </source>
</evidence>
<dbReference type="Gene3D" id="3.40.640.10">
    <property type="entry name" value="Type I PLP-dependent aspartate aminotransferase-like (Major domain)"/>
    <property type="match status" value="1"/>
</dbReference>
<feature type="non-terminal residue" evidence="10">
    <location>
        <position position="291"/>
    </location>
</feature>
<proteinExistence type="predicted"/>
<evidence type="ECO:0000256" key="5">
    <source>
        <dbReference type="ARBA" id="ARBA00022898"/>
    </source>
</evidence>
<keyword evidence="3" id="KW-0028">Amino-acid biosynthesis</keyword>
<protein>
    <recommendedName>
        <fullName evidence="9">Aminotransferase class I/classII large domain-containing protein</fullName>
    </recommendedName>
</protein>
<dbReference type="NCBIfam" id="TIGR01141">
    <property type="entry name" value="hisC"/>
    <property type="match status" value="1"/>
</dbReference>
<dbReference type="SUPFAM" id="SSF53383">
    <property type="entry name" value="PLP-dependent transferases"/>
    <property type="match status" value="1"/>
</dbReference>
<dbReference type="GO" id="GO:0030170">
    <property type="term" value="F:pyridoxal phosphate binding"/>
    <property type="evidence" value="ECO:0007669"/>
    <property type="project" value="InterPro"/>
</dbReference>
<reference evidence="10" key="1">
    <citation type="journal article" date="2014" name="Front. Microbiol.">
        <title>High frequency of phylogenetically diverse reductive dehalogenase-homologous genes in deep subseafloor sedimentary metagenomes.</title>
        <authorList>
            <person name="Kawai M."/>
            <person name="Futagami T."/>
            <person name="Toyoda A."/>
            <person name="Takaki Y."/>
            <person name="Nishi S."/>
            <person name="Hori S."/>
            <person name="Arai W."/>
            <person name="Tsubouchi T."/>
            <person name="Morono Y."/>
            <person name="Uchiyama I."/>
            <person name="Ito T."/>
            <person name="Fujiyama A."/>
            <person name="Inagaki F."/>
            <person name="Takami H."/>
        </authorList>
    </citation>
    <scope>NUCLEOTIDE SEQUENCE</scope>
    <source>
        <strain evidence="10">Expedition CK06-06</strain>
    </source>
</reference>
<accession>X1HUG1</accession>
<dbReference type="PANTHER" id="PTHR42885:SF2">
    <property type="entry name" value="HISTIDINOL-PHOSPHATE AMINOTRANSFERASE"/>
    <property type="match status" value="1"/>
</dbReference>
<evidence type="ECO:0000256" key="2">
    <source>
        <dbReference type="ARBA" id="ARBA00022576"/>
    </source>
</evidence>
<feature type="non-terminal residue" evidence="10">
    <location>
        <position position="1"/>
    </location>
</feature>
<dbReference type="CDD" id="cd00609">
    <property type="entry name" value="AAT_like"/>
    <property type="match status" value="1"/>
</dbReference>
<gene>
    <name evidence="10" type="ORF">S03H2_31110</name>
</gene>
<keyword evidence="5" id="KW-0663">Pyridoxal phosphate</keyword>
<dbReference type="Gene3D" id="3.90.1150.10">
    <property type="entry name" value="Aspartate Aminotransferase, domain 1"/>
    <property type="match status" value="1"/>
</dbReference>
<dbReference type="PANTHER" id="PTHR42885">
    <property type="entry name" value="HISTIDINOL-PHOSPHATE AMINOTRANSFERASE-RELATED"/>
    <property type="match status" value="1"/>
</dbReference>
<comment type="caution">
    <text evidence="10">The sequence shown here is derived from an EMBL/GenBank/DDBJ whole genome shotgun (WGS) entry which is preliminary data.</text>
</comment>
<evidence type="ECO:0000256" key="8">
    <source>
        <dbReference type="SAM" id="MobiDB-lite"/>
    </source>
</evidence>
<evidence type="ECO:0000256" key="1">
    <source>
        <dbReference type="ARBA" id="ARBA00001933"/>
    </source>
</evidence>
<comment type="cofactor">
    <cofactor evidence="1">
        <name>pyridoxal 5'-phosphate</name>
        <dbReference type="ChEBI" id="CHEBI:597326"/>
    </cofactor>
</comment>
<feature type="domain" description="Aminotransferase class I/classII large" evidence="9">
    <location>
        <begin position="19"/>
        <end position="287"/>
    </location>
</feature>
<dbReference type="GO" id="GO:0004400">
    <property type="term" value="F:histidinol-phosphate transaminase activity"/>
    <property type="evidence" value="ECO:0007669"/>
    <property type="project" value="InterPro"/>
</dbReference>